<dbReference type="GO" id="GO:0005737">
    <property type="term" value="C:cytoplasm"/>
    <property type="evidence" value="ECO:0007669"/>
    <property type="project" value="UniProtKB-SubCell"/>
</dbReference>
<dbReference type="CDD" id="cd00555">
    <property type="entry name" value="Maf"/>
    <property type="match status" value="1"/>
</dbReference>
<dbReference type="PANTHER" id="PTHR43213:SF5">
    <property type="entry name" value="BIFUNCTIONAL DTTP_UTP PYROPHOSPHATASE_METHYLTRANSFERASE PROTEIN-RELATED"/>
    <property type="match status" value="1"/>
</dbReference>
<feature type="active site" description="Proton acceptor" evidence="4">
    <location>
        <position position="92"/>
    </location>
</feature>
<comment type="function">
    <text evidence="4">Nucleoside triphosphate pyrophosphatase that hydrolyzes dTTP and UTP. May have a dual role in cell division arrest and in preventing the incorporation of modified nucleotides into cellular nucleic acids.</text>
</comment>
<dbReference type="GO" id="GO:0036218">
    <property type="term" value="F:dTTP diphosphatase activity"/>
    <property type="evidence" value="ECO:0007669"/>
    <property type="project" value="RHEA"/>
</dbReference>
<comment type="similarity">
    <text evidence="4">Belongs to the Maf family. YhdE subfamily.</text>
</comment>
<comment type="subcellular location">
    <subcellularLocation>
        <location evidence="4">Cytoplasm</location>
    </subcellularLocation>
</comment>
<feature type="site" description="Important for substrate specificity" evidence="4">
    <location>
        <position position="16"/>
    </location>
</feature>
<dbReference type="InterPro" id="IPR029001">
    <property type="entry name" value="ITPase-like_fam"/>
</dbReference>
<keyword evidence="4" id="KW-0963">Cytoplasm</keyword>
<keyword evidence="7" id="KW-1185">Reference proteome</keyword>
<accession>A0A3M6QGM6</accession>
<reference evidence="6 7" key="1">
    <citation type="submission" date="2018-10" db="EMBL/GenBank/DDBJ databases">
        <title>Comamonadaceae CDC group NO-1 genome sequencing and assembly.</title>
        <authorList>
            <person name="Bernier A.-M."/>
            <person name="Bernard K."/>
        </authorList>
    </citation>
    <scope>NUCLEOTIDE SEQUENCE [LARGE SCALE GENOMIC DNA]</scope>
    <source>
        <strain evidence="6 7">NML161473</strain>
    </source>
</reference>
<comment type="caution">
    <text evidence="4">Lacks conserved residue(s) required for the propagation of feature annotation.</text>
</comment>
<gene>
    <name evidence="6" type="primary">maf</name>
    <name evidence="6" type="ORF">EBQ25_02165</name>
</gene>
<evidence type="ECO:0000256" key="2">
    <source>
        <dbReference type="ARBA" id="ARBA00022801"/>
    </source>
</evidence>
<dbReference type="AlphaFoldDB" id="A0A3M6QGM6"/>
<dbReference type="PANTHER" id="PTHR43213">
    <property type="entry name" value="BIFUNCTIONAL DTTP/UTP PYROPHOSPHATASE/METHYLTRANSFERASE PROTEIN-RELATED"/>
    <property type="match status" value="1"/>
</dbReference>
<organism evidence="6 7">
    <name type="scientific">Allofranklinella schreckenbergeri</name>
    <dbReference type="NCBI Taxonomy" id="1076744"/>
    <lineage>
        <taxon>Bacteria</taxon>
        <taxon>Pseudomonadati</taxon>
        <taxon>Pseudomonadota</taxon>
        <taxon>Betaproteobacteria</taxon>
        <taxon>Burkholderiales</taxon>
        <taxon>Comamonadaceae</taxon>
        <taxon>Allofranklinella</taxon>
    </lineage>
</organism>
<dbReference type="RefSeq" id="WP_122253317.1">
    <property type="nucleotide sequence ID" value="NZ_RDQL01000002.1"/>
</dbReference>
<proteinExistence type="inferred from homology"/>
<comment type="catalytic activity">
    <reaction evidence="4">
        <text>dTTP + H2O = dTMP + diphosphate + H(+)</text>
        <dbReference type="Rhea" id="RHEA:28534"/>
        <dbReference type="ChEBI" id="CHEBI:15377"/>
        <dbReference type="ChEBI" id="CHEBI:15378"/>
        <dbReference type="ChEBI" id="CHEBI:33019"/>
        <dbReference type="ChEBI" id="CHEBI:37568"/>
        <dbReference type="ChEBI" id="CHEBI:63528"/>
        <dbReference type="EC" id="3.6.1.9"/>
    </reaction>
</comment>
<keyword evidence="2 4" id="KW-0378">Hydrolase</keyword>
<feature type="site" description="Important for substrate specificity" evidence="4">
    <location>
        <position position="93"/>
    </location>
</feature>
<dbReference type="GO" id="GO:0009117">
    <property type="term" value="P:nucleotide metabolic process"/>
    <property type="evidence" value="ECO:0007669"/>
    <property type="project" value="UniProtKB-KW"/>
</dbReference>
<evidence type="ECO:0000256" key="3">
    <source>
        <dbReference type="ARBA" id="ARBA00023080"/>
    </source>
</evidence>
<evidence type="ECO:0000313" key="6">
    <source>
        <dbReference type="EMBL" id="RMX02055.1"/>
    </source>
</evidence>
<comment type="catalytic activity">
    <reaction evidence="4">
        <text>UTP + H2O = UMP + diphosphate + H(+)</text>
        <dbReference type="Rhea" id="RHEA:29395"/>
        <dbReference type="ChEBI" id="CHEBI:15377"/>
        <dbReference type="ChEBI" id="CHEBI:15378"/>
        <dbReference type="ChEBI" id="CHEBI:33019"/>
        <dbReference type="ChEBI" id="CHEBI:46398"/>
        <dbReference type="ChEBI" id="CHEBI:57865"/>
        <dbReference type="EC" id="3.6.1.9"/>
    </reaction>
</comment>
<protein>
    <recommendedName>
        <fullName evidence="4">dTTP/UTP pyrophosphatase</fullName>
        <shortName evidence="4">dTTPase/UTPase</shortName>
        <ecNumber evidence="4">3.6.1.9</ecNumber>
    </recommendedName>
    <alternativeName>
        <fullName evidence="4">Nucleoside triphosphate pyrophosphatase</fullName>
    </alternativeName>
    <alternativeName>
        <fullName evidence="4">Nucleotide pyrophosphatase</fullName>
        <shortName evidence="4">Nucleotide PPase</shortName>
    </alternativeName>
</protein>
<comment type="cofactor">
    <cofactor evidence="1 4">
        <name>a divalent metal cation</name>
        <dbReference type="ChEBI" id="CHEBI:60240"/>
    </cofactor>
</comment>
<sequence length="232" mass="24913">MRDDDRKIYLASQSPRRSQLLTQIGQPHAPLLPDAADPHPDDQPEALEALEAVLPGEAPREYVQRVTRLKLQAAQARAQRRRLPPAPILCADTTVALGTQILGKPADAHEARQMLSALSGCSHEVLTAVAVAWPPAWHTGPGQGGPGQGGAVVQALSVSRVQFAALDAPTLERYIASGEWQGKAGGYGIQGLAAVMVAHIEGSYSGIMGLPLYETHQLLRPWLERQNLERSP</sequence>
<name>A0A3M6QGM6_9BURK</name>
<dbReference type="SUPFAM" id="SSF52972">
    <property type="entry name" value="ITPase-like"/>
    <property type="match status" value="1"/>
</dbReference>
<dbReference type="EMBL" id="RDQL01000002">
    <property type="protein sequence ID" value="RMX02055.1"/>
    <property type="molecule type" value="Genomic_DNA"/>
</dbReference>
<comment type="caution">
    <text evidence="6">The sequence shown here is derived from an EMBL/GenBank/DDBJ whole genome shotgun (WGS) entry which is preliminary data.</text>
</comment>
<dbReference type="EC" id="3.6.1.9" evidence="4"/>
<dbReference type="InterPro" id="IPR003697">
    <property type="entry name" value="Maf-like"/>
</dbReference>
<keyword evidence="3 4" id="KW-0546">Nucleotide metabolism</keyword>
<evidence type="ECO:0000256" key="5">
    <source>
        <dbReference type="SAM" id="MobiDB-lite"/>
    </source>
</evidence>
<feature type="compositionally biased region" description="Polar residues" evidence="5">
    <location>
        <begin position="11"/>
        <end position="25"/>
    </location>
</feature>
<dbReference type="PIRSF" id="PIRSF006305">
    <property type="entry name" value="Maf"/>
    <property type="match status" value="1"/>
</dbReference>
<dbReference type="GO" id="GO:0036221">
    <property type="term" value="F:UTP diphosphatase activity"/>
    <property type="evidence" value="ECO:0007669"/>
    <property type="project" value="RHEA"/>
</dbReference>
<dbReference type="HAMAP" id="MF_00528">
    <property type="entry name" value="Maf"/>
    <property type="match status" value="1"/>
</dbReference>
<feature type="compositionally biased region" description="Low complexity" evidence="5">
    <location>
        <begin position="26"/>
        <end position="35"/>
    </location>
</feature>
<dbReference type="Gene3D" id="3.90.950.10">
    <property type="match status" value="1"/>
</dbReference>
<dbReference type="NCBIfam" id="TIGR00172">
    <property type="entry name" value="maf"/>
    <property type="match status" value="1"/>
</dbReference>
<evidence type="ECO:0000256" key="1">
    <source>
        <dbReference type="ARBA" id="ARBA00001968"/>
    </source>
</evidence>
<evidence type="ECO:0000256" key="4">
    <source>
        <dbReference type="HAMAP-Rule" id="MF_00528"/>
    </source>
</evidence>
<dbReference type="Proteomes" id="UP000267035">
    <property type="component" value="Unassembled WGS sequence"/>
</dbReference>
<feature type="site" description="Important for substrate specificity" evidence="4">
    <location>
        <position position="190"/>
    </location>
</feature>
<evidence type="ECO:0000313" key="7">
    <source>
        <dbReference type="Proteomes" id="UP000267035"/>
    </source>
</evidence>
<dbReference type="Pfam" id="PF02545">
    <property type="entry name" value="Maf"/>
    <property type="match status" value="1"/>
</dbReference>
<feature type="region of interest" description="Disordered" evidence="5">
    <location>
        <begin position="1"/>
        <end position="44"/>
    </location>
</feature>